<dbReference type="SMART" id="SM00072">
    <property type="entry name" value="GuKc"/>
    <property type="match status" value="1"/>
</dbReference>
<evidence type="ECO:0000256" key="8">
    <source>
        <dbReference type="ARBA" id="ARBA00030128"/>
    </source>
</evidence>
<evidence type="ECO:0000256" key="1">
    <source>
        <dbReference type="ARBA" id="ARBA00005790"/>
    </source>
</evidence>
<keyword evidence="5 9" id="KW-0547">Nucleotide-binding</keyword>
<organism evidence="11 12">
    <name type="scientific">candidate division TA06 bacterium</name>
    <dbReference type="NCBI Taxonomy" id="2250710"/>
    <lineage>
        <taxon>Bacteria</taxon>
        <taxon>Bacteria division TA06</taxon>
    </lineage>
</organism>
<dbReference type="EMBL" id="QNBC01000150">
    <property type="protein sequence ID" value="RKX64567.1"/>
    <property type="molecule type" value="Genomic_DNA"/>
</dbReference>
<dbReference type="FunFam" id="3.30.63.10:FF:000002">
    <property type="entry name" value="Guanylate kinase 1"/>
    <property type="match status" value="1"/>
</dbReference>
<comment type="catalytic activity">
    <reaction evidence="9">
        <text>GMP + ATP = GDP + ADP</text>
        <dbReference type="Rhea" id="RHEA:20780"/>
        <dbReference type="ChEBI" id="CHEBI:30616"/>
        <dbReference type="ChEBI" id="CHEBI:58115"/>
        <dbReference type="ChEBI" id="CHEBI:58189"/>
        <dbReference type="ChEBI" id="CHEBI:456216"/>
        <dbReference type="EC" id="2.7.4.8"/>
    </reaction>
</comment>
<dbReference type="GO" id="GO:0004385">
    <property type="term" value="F:GMP kinase activity"/>
    <property type="evidence" value="ECO:0007669"/>
    <property type="project" value="UniProtKB-UniRule"/>
</dbReference>
<evidence type="ECO:0000256" key="3">
    <source>
        <dbReference type="ARBA" id="ARBA00016296"/>
    </source>
</evidence>
<dbReference type="SUPFAM" id="SSF52540">
    <property type="entry name" value="P-loop containing nucleoside triphosphate hydrolases"/>
    <property type="match status" value="1"/>
</dbReference>
<dbReference type="Pfam" id="PF00625">
    <property type="entry name" value="Guanylate_kin"/>
    <property type="match status" value="1"/>
</dbReference>
<dbReference type="InterPro" id="IPR008145">
    <property type="entry name" value="GK/Ca_channel_bsu"/>
</dbReference>
<keyword evidence="9" id="KW-0963">Cytoplasm</keyword>
<evidence type="ECO:0000256" key="7">
    <source>
        <dbReference type="ARBA" id="ARBA00022840"/>
    </source>
</evidence>
<dbReference type="NCBIfam" id="TIGR03263">
    <property type="entry name" value="guanyl_kin"/>
    <property type="match status" value="1"/>
</dbReference>
<dbReference type="GO" id="GO:0005829">
    <property type="term" value="C:cytosol"/>
    <property type="evidence" value="ECO:0007669"/>
    <property type="project" value="TreeGrafter"/>
</dbReference>
<dbReference type="GO" id="GO:0005524">
    <property type="term" value="F:ATP binding"/>
    <property type="evidence" value="ECO:0007669"/>
    <property type="project" value="UniProtKB-UniRule"/>
</dbReference>
<protein>
    <recommendedName>
        <fullName evidence="3 9">Guanylate kinase</fullName>
        <ecNumber evidence="2 9">2.7.4.8</ecNumber>
    </recommendedName>
    <alternativeName>
        <fullName evidence="8 9">GMP kinase</fullName>
    </alternativeName>
</protein>
<keyword evidence="4 9" id="KW-0808">Transferase</keyword>
<keyword evidence="6 9" id="KW-0418">Kinase</keyword>
<evidence type="ECO:0000256" key="6">
    <source>
        <dbReference type="ARBA" id="ARBA00022777"/>
    </source>
</evidence>
<evidence type="ECO:0000259" key="10">
    <source>
        <dbReference type="PROSITE" id="PS50052"/>
    </source>
</evidence>
<comment type="caution">
    <text evidence="11">The sequence shown here is derived from an EMBL/GenBank/DDBJ whole genome shotgun (WGS) entry which is preliminary data.</text>
</comment>
<evidence type="ECO:0000256" key="5">
    <source>
        <dbReference type="ARBA" id="ARBA00022741"/>
    </source>
</evidence>
<reference evidence="11 12" key="1">
    <citation type="submission" date="2018-06" db="EMBL/GenBank/DDBJ databases">
        <title>Extensive metabolic versatility and redundancy in microbially diverse, dynamic hydrothermal sediments.</title>
        <authorList>
            <person name="Dombrowski N."/>
            <person name="Teske A."/>
            <person name="Baker B.J."/>
        </authorList>
    </citation>
    <scope>NUCLEOTIDE SEQUENCE [LARGE SCALE GENOMIC DNA]</scope>
    <source>
        <strain evidence="11">B35_G9</strain>
    </source>
</reference>
<evidence type="ECO:0000256" key="9">
    <source>
        <dbReference type="HAMAP-Rule" id="MF_00328"/>
    </source>
</evidence>
<dbReference type="InterPro" id="IPR027417">
    <property type="entry name" value="P-loop_NTPase"/>
</dbReference>
<comment type="subcellular location">
    <subcellularLocation>
        <location evidence="9">Cytoplasm</location>
    </subcellularLocation>
</comment>
<dbReference type="CDD" id="cd00071">
    <property type="entry name" value="GMPK"/>
    <property type="match status" value="1"/>
</dbReference>
<gene>
    <name evidence="9" type="primary">gmk</name>
    <name evidence="11" type="ORF">DRP44_08085</name>
</gene>
<name>A0A660S4P0_UNCT6</name>
<dbReference type="InterPro" id="IPR008144">
    <property type="entry name" value="Guanylate_kin-like_dom"/>
</dbReference>
<comment type="similarity">
    <text evidence="1 9">Belongs to the guanylate kinase family.</text>
</comment>
<comment type="function">
    <text evidence="9">Essential for recycling GMP and indirectly, cGMP.</text>
</comment>
<evidence type="ECO:0000313" key="11">
    <source>
        <dbReference type="EMBL" id="RKX64567.1"/>
    </source>
</evidence>
<dbReference type="Gene3D" id="3.40.50.300">
    <property type="entry name" value="P-loop containing nucleotide triphosphate hydrolases"/>
    <property type="match status" value="1"/>
</dbReference>
<feature type="binding site" evidence="9">
    <location>
        <begin position="13"/>
        <end position="20"/>
    </location>
    <ligand>
        <name>ATP</name>
        <dbReference type="ChEBI" id="CHEBI:30616"/>
    </ligand>
</feature>
<proteinExistence type="inferred from homology"/>
<dbReference type="EC" id="2.7.4.8" evidence="2 9"/>
<evidence type="ECO:0000313" key="12">
    <source>
        <dbReference type="Proteomes" id="UP000282321"/>
    </source>
</evidence>
<dbReference type="PANTHER" id="PTHR23117:SF13">
    <property type="entry name" value="GUANYLATE KINASE"/>
    <property type="match status" value="1"/>
</dbReference>
<dbReference type="Proteomes" id="UP000282321">
    <property type="component" value="Unassembled WGS sequence"/>
</dbReference>
<dbReference type="Gene3D" id="3.30.63.10">
    <property type="entry name" value="Guanylate Kinase phosphate binding domain"/>
    <property type="match status" value="1"/>
</dbReference>
<feature type="domain" description="Guanylate kinase-like" evidence="10">
    <location>
        <begin position="6"/>
        <end position="185"/>
    </location>
</feature>
<evidence type="ECO:0000256" key="4">
    <source>
        <dbReference type="ARBA" id="ARBA00022679"/>
    </source>
</evidence>
<sequence length="212" mass="24696">MSSSSGFIVVIAAPSGAGKTTICREIEKRRDDVVYSISATTREKRINEKDKIDYYFKTKDEFEEMIKENQFIEWAIVHGNYYGTPKNSIKGLIEENKIVIMDIDVQGARSIRKEFPDSSVLIFIMPSDIKALKERLLNRKQDNMDTIKKRLHNAKEEIEKIGEFDYIVINNDLDKAIDDVDGIINSERLKIFRNEKLIKKFKEDLKNEERIL</sequence>
<dbReference type="InterPro" id="IPR017665">
    <property type="entry name" value="Guanylate_kinase"/>
</dbReference>
<dbReference type="HAMAP" id="MF_00328">
    <property type="entry name" value="Guanylate_kinase"/>
    <property type="match status" value="1"/>
</dbReference>
<evidence type="ECO:0000256" key="2">
    <source>
        <dbReference type="ARBA" id="ARBA00012961"/>
    </source>
</evidence>
<keyword evidence="7 9" id="KW-0067">ATP-binding</keyword>
<dbReference type="PROSITE" id="PS50052">
    <property type="entry name" value="GUANYLATE_KINASE_2"/>
    <property type="match status" value="1"/>
</dbReference>
<dbReference type="PANTHER" id="PTHR23117">
    <property type="entry name" value="GUANYLATE KINASE-RELATED"/>
    <property type="match status" value="1"/>
</dbReference>
<dbReference type="AlphaFoldDB" id="A0A660S4P0"/>
<accession>A0A660S4P0</accession>